<evidence type="ECO:0000256" key="4">
    <source>
        <dbReference type="ARBA" id="ARBA00022776"/>
    </source>
</evidence>
<dbReference type="GO" id="GO:0000086">
    <property type="term" value="P:G2/M transition of mitotic cell cycle"/>
    <property type="evidence" value="ECO:0007669"/>
    <property type="project" value="TreeGrafter"/>
</dbReference>
<evidence type="ECO:0000313" key="13">
    <source>
        <dbReference type="Proteomes" id="UP001165120"/>
    </source>
</evidence>
<dbReference type="EMBL" id="BSXN01001306">
    <property type="protein sequence ID" value="GME72552.1"/>
    <property type="molecule type" value="Genomic_DNA"/>
</dbReference>
<protein>
    <recommendedName>
        <fullName evidence="9">M-phase inducer phosphatase</fullName>
        <ecNumber evidence="2">3.1.3.48</ecNumber>
    </recommendedName>
</protein>
<reference evidence="12" key="1">
    <citation type="submission" date="2023-04" db="EMBL/GenBank/DDBJ databases">
        <title>Candida boidinii NBRC 10035.</title>
        <authorList>
            <person name="Ichikawa N."/>
            <person name="Sato H."/>
            <person name="Tonouchi N."/>
        </authorList>
    </citation>
    <scope>NUCLEOTIDE SEQUENCE</scope>
    <source>
        <strain evidence="12">NBRC 10035</strain>
    </source>
</reference>
<dbReference type="InterPro" id="IPR001763">
    <property type="entry name" value="Rhodanese-like_dom"/>
</dbReference>
<name>A0A9W6WI17_CANBO</name>
<dbReference type="FunFam" id="3.40.250.10:FF:000021">
    <property type="entry name" value="M-phase inducer phosphatase cdc-25.2"/>
    <property type="match status" value="1"/>
</dbReference>
<evidence type="ECO:0000256" key="2">
    <source>
        <dbReference type="ARBA" id="ARBA00013064"/>
    </source>
</evidence>
<evidence type="ECO:0000256" key="7">
    <source>
        <dbReference type="ARBA" id="ARBA00023306"/>
    </source>
</evidence>
<comment type="caution">
    <text evidence="12">The sequence shown here is derived from an EMBL/GenBank/DDBJ whole genome shotgun (WGS) entry which is preliminary data.</text>
</comment>
<evidence type="ECO:0000313" key="12">
    <source>
        <dbReference type="EMBL" id="GME72552.1"/>
    </source>
</evidence>
<evidence type="ECO:0000256" key="5">
    <source>
        <dbReference type="ARBA" id="ARBA00022801"/>
    </source>
</evidence>
<keyword evidence="5" id="KW-0378">Hydrolase</keyword>
<dbReference type="Pfam" id="PF00581">
    <property type="entry name" value="Rhodanese"/>
    <property type="match status" value="1"/>
</dbReference>
<dbReference type="InterPro" id="IPR036873">
    <property type="entry name" value="Rhodanese-like_dom_sf"/>
</dbReference>
<dbReference type="GO" id="GO:0051301">
    <property type="term" value="P:cell division"/>
    <property type="evidence" value="ECO:0007669"/>
    <property type="project" value="UniProtKB-KW"/>
</dbReference>
<dbReference type="CDD" id="cd01530">
    <property type="entry name" value="Cdc25"/>
    <property type="match status" value="1"/>
</dbReference>
<sequence>MSFRSNSITSSLHHSRSSSVSSVSSSPYHSRSSSMSSGYFSQFSQASNSTTNTTCSSLTGQSLFSFSNQLTTSFSNAYNNNNINNSSNNTIFSSGGNESRLELKHKSSSLLLRSRFSIDELASKPNNSALFNKQLAGYHSRRNSIIRLQQQQKFQSQLPQQNSKESELQIPLTPNSQFRTLDLDSLAVPSPTNTPTISRRNSTLEFVIKNDDEMEYTPETIAALSEDSRSRMNSFGRSGENQPNSSDHYATSSISSTSNRNKTQSLLHKFSSISPLDPDSAAECSTTSSSDDSEIDIDDAHFYEIGEMDDYSDVDSESTRLNDKCINLEDMVGSISEQEEADNSDDDDMNAYGSPLQQRSVSKKRDEVSTKIRSGLQRAQSMIQSANELSAFSNSGAIDKKIGSAMKFPYQSSPEIKINSGNAFGSKMGLACGFVPSSSSISNSIGSSSSKSIFDDSSSSTGRLKLMRSSTTIGFPQPVESEMEQIGPVQNSACTETSMTGNSQLSSAPIRTTKSNSCSLPSIDVDQFYEILRSFMNPNSSANIFNAYFDEVVVIDCRFEYEFEGGHIDNAVNICSKKELEKNMFHDEIIQQDPVSYTSKNRKLIVFHCEFSSHRGPRMANSLRAWDRSLNKDNYPNLHYPDIVILEGGYKKFFEKYGESHCFPKRYIAMDHPGFKEVRDREMDKFKRDSDIKLTRKSSFQRSFTSNSFFVSKSFHAKHHSFTFGATKNESISSRGLTNSSSETVSSTSSALSETSSLSTTTTSSDTSISSFGSSLFASDDSHSSGKKINLDSFCTGSPVFGRTLNFGASTLTSISNNKINLIKTDLDAGSEEIESPISTDESGDICGESKPLPNSNDSVFKIPLPRIRNLHSRSKTITSFSTVGNSDSFKMKNNLFQQRRDNEKDVDTSLLKLRVNSTGSSP</sequence>
<keyword evidence="7" id="KW-0131">Cell cycle</keyword>
<dbReference type="PRINTS" id="PR00716">
    <property type="entry name" value="MPIPHPHTASE"/>
</dbReference>
<feature type="compositionally biased region" description="Polar residues" evidence="10">
    <location>
        <begin position="231"/>
        <end position="274"/>
    </location>
</feature>
<accession>A0A9W6WI17</accession>
<dbReference type="PROSITE" id="PS50206">
    <property type="entry name" value="RHODANESE_3"/>
    <property type="match status" value="1"/>
</dbReference>
<organism evidence="12 13">
    <name type="scientific">Candida boidinii</name>
    <name type="common">Yeast</name>
    <dbReference type="NCBI Taxonomy" id="5477"/>
    <lineage>
        <taxon>Eukaryota</taxon>
        <taxon>Fungi</taxon>
        <taxon>Dikarya</taxon>
        <taxon>Ascomycota</taxon>
        <taxon>Saccharomycotina</taxon>
        <taxon>Pichiomycetes</taxon>
        <taxon>Pichiales</taxon>
        <taxon>Pichiaceae</taxon>
        <taxon>Ogataea</taxon>
        <taxon>Ogataea/Candida clade</taxon>
    </lineage>
</organism>
<dbReference type="GO" id="GO:0004725">
    <property type="term" value="F:protein tyrosine phosphatase activity"/>
    <property type="evidence" value="ECO:0007669"/>
    <property type="project" value="UniProtKB-EC"/>
</dbReference>
<dbReference type="InterPro" id="IPR000751">
    <property type="entry name" value="MPI_Phosphatase"/>
</dbReference>
<gene>
    <name evidence="12" type="ORF">Cboi02_000365500</name>
</gene>
<dbReference type="EC" id="3.1.3.48" evidence="2"/>
<dbReference type="PANTHER" id="PTHR10828:SF17">
    <property type="entry name" value="PROTEIN-TYROSINE-PHOSPHATASE"/>
    <property type="match status" value="1"/>
</dbReference>
<dbReference type="GO" id="GO:0010971">
    <property type="term" value="P:positive regulation of G2/M transition of mitotic cell cycle"/>
    <property type="evidence" value="ECO:0007669"/>
    <property type="project" value="TreeGrafter"/>
</dbReference>
<keyword evidence="6" id="KW-0904">Protein phosphatase</keyword>
<feature type="compositionally biased region" description="Low complexity" evidence="10">
    <location>
        <begin position="279"/>
        <end position="290"/>
    </location>
</feature>
<evidence type="ECO:0000256" key="10">
    <source>
        <dbReference type="SAM" id="MobiDB-lite"/>
    </source>
</evidence>
<feature type="region of interest" description="Disordered" evidence="10">
    <location>
        <begin position="227"/>
        <end position="296"/>
    </location>
</feature>
<evidence type="ECO:0000256" key="6">
    <source>
        <dbReference type="ARBA" id="ARBA00022912"/>
    </source>
</evidence>
<evidence type="ECO:0000256" key="9">
    <source>
        <dbReference type="ARBA" id="ARBA00067190"/>
    </source>
</evidence>
<comment type="similarity">
    <text evidence="1">Belongs to the MPI phosphatase family.</text>
</comment>
<dbReference type="AlphaFoldDB" id="A0A9W6WI17"/>
<feature type="region of interest" description="Disordered" evidence="10">
    <location>
        <begin position="731"/>
        <end position="770"/>
    </location>
</feature>
<dbReference type="GO" id="GO:0005634">
    <property type="term" value="C:nucleus"/>
    <property type="evidence" value="ECO:0007669"/>
    <property type="project" value="TreeGrafter"/>
</dbReference>
<dbReference type="GO" id="GO:0005737">
    <property type="term" value="C:cytoplasm"/>
    <property type="evidence" value="ECO:0007669"/>
    <property type="project" value="TreeGrafter"/>
</dbReference>
<feature type="compositionally biased region" description="Low complexity" evidence="10">
    <location>
        <begin position="740"/>
        <end position="770"/>
    </location>
</feature>
<dbReference type="SMART" id="SM00450">
    <property type="entry name" value="RHOD"/>
    <property type="match status" value="1"/>
</dbReference>
<keyword evidence="3" id="KW-0132">Cell division</keyword>
<proteinExistence type="inferred from homology"/>
<evidence type="ECO:0000256" key="8">
    <source>
        <dbReference type="ARBA" id="ARBA00051722"/>
    </source>
</evidence>
<feature type="compositionally biased region" description="Acidic residues" evidence="10">
    <location>
        <begin position="337"/>
        <end position="349"/>
    </location>
</feature>
<dbReference type="Gene3D" id="3.40.250.10">
    <property type="entry name" value="Rhodanese-like domain"/>
    <property type="match status" value="1"/>
</dbReference>
<evidence type="ECO:0000256" key="1">
    <source>
        <dbReference type="ARBA" id="ARBA00011065"/>
    </source>
</evidence>
<dbReference type="Proteomes" id="UP001165120">
    <property type="component" value="Unassembled WGS sequence"/>
</dbReference>
<keyword evidence="13" id="KW-1185">Reference proteome</keyword>
<dbReference type="SUPFAM" id="SSF52821">
    <property type="entry name" value="Rhodanese/Cell cycle control phosphatase"/>
    <property type="match status" value="1"/>
</dbReference>
<evidence type="ECO:0000256" key="3">
    <source>
        <dbReference type="ARBA" id="ARBA00022618"/>
    </source>
</evidence>
<feature type="region of interest" description="Disordered" evidence="10">
    <location>
        <begin position="336"/>
        <end position="370"/>
    </location>
</feature>
<keyword evidence="4" id="KW-0498">Mitosis</keyword>
<evidence type="ECO:0000259" key="11">
    <source>
        <dbReference type="PROSITE" id="PS50206"/>
    </source>
</evidence>
<feature type="domain" description="Rhodanese" evidence="11">
    <location>
        <begin position="548"/>
        <end position="662"/>
    </location>
</feature>
<dbReference type="PANTHER" id="PTHR10828">
    <property type="entry name" value="M-PHASE INDUCER PHOSPHATASE DUAL SPECIFICITY PHOSPHATASE CDC25"/>
    <property type="match status" value="1"/>
</dbReference>
<dbReference type="GO" id="GO:0110032">
    <property type="term" value="P:positive regulation of G2/MI transition of meiotic cell cycle"/>
    <property type="evidence" value="ECO:0007669"/>
    <property type="project" value="TreeGrafter"/>
</dbReference>
<comment type="catalytic activity">
    <reaction evidence="8">
        <text>O-phospho-L-tyrosyl-[protein] + H2O = L-tyrosyl-[protein] + phosphate</text>
        <dbReference type="Rhea" id="RHEA:10684"/>
        <dbReference type="Rhea" id="RHEA-COMP:10136"/>
        <dbReference type="Rhea" id="RHEA-COMP:20101"/>
        <dbReference type="ChEBI" id="CHEBI:15377"/>
        <dbReference type="ChEBI" id="CHEBI:43474"/>
        <dbReference type="ChEBI" id="CHEBI:46858"/>
        <dbReference type="ChEBI" id="CHEBI:61978"/>
        <dbReference type="EC" id="3.1.3.48"/>
    </reaction>
</comment>